<reference evidence="2 3" key="1">
    <citation type="submission" date="2019-06" db="EMBL/GenBank/DDBJ databases">
        <authorList>
            <person name="Meng X."/>
        </authorList>
    </citation>
    <scope>NUCLEOTIDE SEQUENCE [LARGE SCALE GENOMIC DNA]</scope>
    <source>
        <strain evidence="2 3">M625</strain>
    </source>
</reference>
<feature type="transmembrane region" description="Helical" evidence="1">
    <location>
        <begin position="6"/>
        <end position="27"/>
    </location>
</feature>
<protein>
    <submittedName>
        <fullName evidence="2">Uncharacterized protein</fullName>
    </submittedName>
</protein>
<dbReference type="EMBL" id="VFWZ01000002">
    <property type="protein sequence ID" value="TPN87124.1"/>
    <property type="molecule type" value="Genomic_DNA"/>
</dbReference>
<proteinExistence type="predicted"/>
<dbReference type="Proteomes" id="UP000315540">
    <property type="component" value="Unassembled WGS sequence"/>
</dbReference>
<keyword evidence="1" id="KW-1133">Transmembrane helix</keyword>
<dbReference type="AlphaFoldDB" id="A0A504J940"/>
<comment type="caution">
    <text evidence="2">The sequence shown here is derived from an EMBL/GenBank/DDBJ whole genome shotgun (WGS) entry which is preliminary data.</text>
</comment>
<dbReference type="OrthoDB" id="1163481at2"/>
<accession>A0A504J940</accession>
<keyword evidence="1" id="KW-0472">Membrane</keyword>
<evidence type="ECO:0000313" key="2">
    <source>
        <dbReference type="EMBL" id="TPN87124.1"/>
    </source>
</evidence>
<gene>
    <name evidence="2" type="ORF">FHK87_05905</name>
</gene>
<sequence>MEMTKTMWWVIGGAGVAGLGVGIYFFVKKHKTNKETSFTVMGSKGKPIKVTSGGKATPVAEPNWNAPFNMNYIKDVKKWLGGKRIKELSESAAKKYARELNNAKSFFDDDEKAVERVFRSLQDKTQVASLSRAFYFNHGKKDMWQHLRSFLSDSEMKKLVKDPVRRLPNYRLA</sequence>
<name>A0A504J940_9FLAO</name>
<evidence type="ECO:0000256" key="1">
    <source>
        <dbReference type="SAM" id="Phobius"/>
    </source>
</evidence>
<keyword evidence="1" id="KW-0812">Transmembrane</keyword>
<evidence type="ECO:0000313" key="3">
    <source>
        <dbReference type="Proteomes" id="UP000315540"/>
    </source>
</evidence>
<organism evidence="2 3">
    <name type="scientific">Aquimarina algicola</name>
    <dbReference type="NCBI Taxonomy" id="2589995"/>
    <lineage>
        <taxon>Bacteria</taxon>
        <taxon>Pseudomonadati</taxon>
        <taxon>Bacteroidota</taxon>
        <taxon>Flavobacteriia</taxon>
        <taxon>Flavobacteriales</taxon>
        <taxon>Flavobacteriaceae</taxon>
        <taxon>Aquimarina</taxon>
    </lineage>
</organism>
<keyword evidence="3" id="KW-1185">Reference proteome</keyword>